<feature type="transmembrane region" description="Helical" evidence="1">
    <location>
        <begin position="97"/>
        <end position="116"/>
    </location>
</feature>
<comment type="caution">
    <text evidence="3">The sequence shown here is derived from an EMBL/GenBank/DDBJ whole genome shotgun (WGS) entry which is preliminary data.</text>
</comment>
<evidence type="ECO:0000259" key="2">
    <source>
        <dbReference type="Pfam" id="PF00149"/>
    </source>
</evidence>
<proteinExistence type="predicted"/>
<feature type="transmembrane region" description="Helical" evidence="1">
    <location>
        <begin position="63"/>
        <end position="85"/>
    </location>
</feature>
<accession>A0A943HIM0</accession>
<dbReference type="GO" id="GO:0016787">
    <property type="term" value="F:hydrolase activity"/>
    <property type="evidence" value="ECO:0007669"/>
    <property type="project" value="InterPro"/>
</dbReference>
<sequence>MYHPFFQFVLPRLGQAALDILLYLNFLQLPPLQLVAQWPVLYYGLPLVLMALLAYISRDPLGLGIVFVGHLVTFYCIGTGIGLVLRRVGGASLTVWHIFWLGGIAPWLLTGFIMWWGRRRALRLCTTKYNLTTQKALPNGQLRIVQISDVHPRACAAMDRTRIPELREKVAACQPDLLVLTGDIFDEYTEKEDFDAFCQFFGEIDAPLGKYYVLGNHDLFHHWREPSFGRADLECAFAAAGVRILEDTAITLSCGVRIVGRKDYLYTNGSRFTAAQLMPTGPDDRYTVWLDHEPRDFKNAAAAGADLILSGHTHGGQVWPAGAVGMAAKNERNYGRKHITDRCDAIVSGGTGTWGYKFRTQGRTEIVCITITTEKETSQ</sequence>
<evidence type="ECO:0000313" key="4">
    <source>
        <dbReference type="Proteomes" id="UP000759273"/>
    </source>
</evidence>
<dbReference type="InterPro" id="IPR004843">
    <property type="entry name" value="Calcineurin-like_PHP"/>
</dbReference>
<keyword evidence="1" id="KW-0472">Membrane</keyword>
<dbReference type="SUPFAM" id="SSF56300">
    <property type="entry name" value="Metallo-dependent phosphatases"/>
    <property type="match status" value="1"/>
</dbReference>
<evidence type="ECO:0000256" key="1">
    <source>
        <dbReference type="SAM" id="Phobius"/>
    </source>
</evidence>
<keyword evidence="1" id="KW-1133">Transmembrane helix</keyword>
<organism evidence="3 4">
    <name type="scientific">Subdoligranulum variabile</name>
    <dbReference type="NCBI Taxonomy" id="214851"/>
    <lineage>
        <taxon>Bacteria</taxon>
        <taxon>Bacillati</taxon>
        <taxon>Bacillota</taxon>
        <taxon>Clostridia</taxon>
        <taxon>Eubacteriales</taxon>
        <taxon>Oscillospiraceae</taxon>
        <taxon>Subdoligranulum</taxon>
    </lineage>
</organism>
<feature type="transmembrane region" description="Helical" evidence="1">
    <location>
        <begin position="40"/>
        <end position="56"/>
    </location>
</feature>
<dbReference type="EMBL" id="JAGZGG010000007">
    <property type="protein sequence ID" value="MBS5331806.1"/>
    <property type="molecule type" value="Genomic_DNA"/>
</dbReference>
<dbReference type="Gene3D" id="3.60.21.10">
    <property type="match status" value="1"/>
</dbReference>
<reference evidence="3" key="1">
    <citation type="submission" date="2021-02" db="EMBL/GenBank/DDBJ databases">
        <title>Infant gut strain persistence is associated with maternal origin, phylogeny, and functional potential including surface adhesion and iron acquisition.</title>
        <authorList>
            <person name="Lou Y.C."/>
        </authorList>
    </citation>
    <scope>NUCLEOTIDE SEQUENCE</scope>
    <source>
        <strain evidence="3">L3_101_000M1_dasL3_101_000M1_concoct_87</strain>
    </source>
</reference>
<evidence type="ECO:0000313" key="3">
    <source>
        <dbReference type="EMBL" id="MBS5331806.1"/>
    </source>
</evidence>
<dbReference type="InterPro" id="IPR029052">
    <property type="entry name" value="Metallo-depent_PP-like"/>
</dbReference>
<dbReference type="Proteomes" id="UP000759273">
    <property type="component" value="Unassembled WGS sequence"/>
</dbReference>
<dbReference type="PANTHER" id="PTHR31302:SF0">
    <property type="entry name" value="TRANSMEMBRANE PROTEIN WITH METALLOPHOSPHOESTERASE DOMAIN"/>
    <property type="match status" value="1"/>
</dbReference>
<dbReference type="AlphaFoldDB" id="A0A943HIM0"/>
<name>A0A943HIM0_9FIRM</name>
<dbReference type="InterPro" id="IPR051158">
    <property type="entry name" value="Metallophosphoesterase_sf"/>
</dbReference>
<gene>
    <name evidence="3" type="ORF">KHY36_04660</name>
</gene>
<feature type="domain" description="Calcineurin-like phosphoesterase" evidence="2">
    <location>
        <begin position="142"/>
        <end position="315"/>
    </location>
</feature>
<protein>
    <submittedName>
        <fullName evidence="3">Metallophosphoesterase</fullName>
    </submittedName>
</protein>
<dbReference type="Pfam" id="PF00149">
    <property type="entry name" value="Metallophos"/>
    <property type="match status" value="1"/>
</dbReference>
<keyword evidence="1" id="KW-0812">Transmembrane</keyword>
<dbReference type="PANTHER" id="PTHR31302">
    <property type="entry name" value="TRANSMEMBRANE PROTEIN WITH METALLOPHOSPHOESTERASE DOMAIN-RELATED"/>
    <property type="match status" value="1"/>
</dbReference>